<reference evidence="1 3" key="2">
    <citation type="journal article" date="2013" name="Nature">
        <title>Insights into bilaterian evolution from three spiralian genomes.</title>
        <authorList>
            <person name="Simakov O."/>
            <person name="Marletaz F."/>
            <person name="Cho S.J."/>
            <person name="Edsinger-Gonzales E."/>
            <person name="Havlak P."/>
            <person name="Hellsten U."/>
            <person name="Kuo D.H."/>
            <person name="Larsson T."/>
            <person name="Lv J."/>
            <person name="Arendt D."/>
            <person name="Savage R."/>
            <person name="Osoegawa K."/>
            <person name="de Jong P."/>
            <person name="Grimwood J."/>
            <person name="Chapman J.A."/>
            <person name="Shapiro H."/>
            <person name="Aerts A."/>
            <person name="Otillar R.P."/>
            <person name="Terry A.Y."/>
            <person name="Boore J.L."/>
            <person name="Grigoriev I.V."/>
            <person name="Lindberg D.R."/>
            <person name="Seaver E.C."/>
            <person name="Weisblat D.A."/>
            <person name="Putnam N.H."/>
            <person name="Rokhsar D.S."/>
        </authorList>
    </citation>
    <scope>NUCLEOTIDE SEQUENCE</scope>
</reference>
<keyword evidence="3" id="KW-1185">Reference proteome</keyword>
<dbReference type="EMBL" id="AMQM01007605">
    <property type="status" value="NOT_ANNOTATED_CDS"/>
    <property type="molecule type" value="Genomic_DNA"/>
</dbReference>
<dbReference type="EnsemblMetazoa" id="HelroT181460">
    <property type="protein sequence ID" value="HelroP181460"/>
    <property type="gene ID" value="HelroG181460"/>
</dbReference>
<dbReference type="CTD" id="20208109"/>
<dbReference type="InParanoid" id="T1FH10"/>
<evidence type="ECO:0000313" key="2">
    <source>
        <dbReference type="EnsemblMetazoa" id="HelroP181460"/>
    </source>
</evidence>
<proteinExistence type="predicted"/>
<dbReference type="EMBL" id="KB097642">
    <property type="protein sequence ID" value="ESN92412.1"/>
    <property type="molecule type" value="Genomic_DNA"/>
</dbReference>
<dbReference type="KEGG" id="hro:HELRODRAFT_181460"/>
<organism evidence="2 3">
    <name type="scientific">Helobdella robusta</name>
    <name type="common">Californian leech</name>
    <dbReference type="NCBI Taxonomy" id="6412"/>
    <lineage>
        <taxon>Eukaryota</taxon>
        <taxon>Metazoa</taxon>
        <taxon>Spiralia</taxon>
        <taxon>Lophotrochozoa</taxon>
        <taxon>Annelida</taxon>
        <taxon>Clitellata</taxon>
        <taxon>Hirudinea</taxon>
        <taxon>Rhynchobdellida</taxon>
        <taxon>Glossiphoniidae</taxon>
        <taxon>Helobdella</taxon>
    </lineage>
</organism>
<name>T1FH10_HELRO</name>
<evidence type="ECO:0000313" key="3">
    <source>
        <dbReference type="Proteomes" id="UP000015101"/>
    </source>
</evidence>
<protein>
    <submittedName>
        <fullName evidence="1 2">Uncharacterized protein</fullName>
    </submittedName>
</protein>
<reference evidence="3" key="1">
    <citation type="submission" date="2012-12" db="EMBL/GenBank/DDBJ databases">
        <authorList>
            <person name="Hellsten U."/>
            <person name="Grimwood J."/>
            <person name="Chapman J.A."/>
            <person name="Shapiro H."/>
            <person name="Aerts A."/>
            <person name="Otillar R.P."/>
            <person name="Terry A.Y."/>
            <person name="Boore J.L."/>
            <person name="Simakov O."/>
            <person name="Marletaz F."/>
            <person name="Cho S.-J."/>
            <person name="Edsinger-Gonzales E."/>
            <person name="Havlak P."/>
            <person name="Kuo D.-H."/>
            <person name="Larsson T."/>
            <person name="Lv J."/>
            <person name="Arendt D."/>
            <person name="Savage R."/>
            <person name="Osoegawa K."/>
            <person name="de Jong P."/>
            <person name="Lindberg D.R."/>
            <person name="Seaver E.C."/>
            <person name="Weisblat D.A."/>
            <person name="Putnam N.H."/>
            <person name="Grigoriev I.V."/>
            <person name="Rokhsar D.S."/>
        </authorList>
    </citation>
    <scope>NUCLEOTIDE SEQUENCE</scope>
</reference>
<gene>
    <name evidence="2" type="primary">20208109</name>
    <name evidence="1" type="ORF">HELRODRAFT_181460</name>
</gene>
<dbReference type="Proteomes" id="UP000015101">
    <property type="component" value="Unassembled WGS sequence"/>
</dbReference>
<reference evidence="2" key="3">
    <citation type="submission" date="2015-06" db="UniProtKB">
        <authorList>
            <consortium name="EnsemblMetazoa"/>
        </authorList>
    </citation>
    <scope>IDENTIFICATION</scope>
</reference>
<dbReference type="GeneID" id="20208109"/>
<dbReference type="HOGENOM" id="CLU_1837278_0_0_1"/>
<evidence type="ECO:0000313" key="1">
    <source>
        <dbReference type="EMBL" id="ESN92412.1"/>
    </source>
</evidence>
<dbReference type="RefSeq" id="XP_009029507.1">
    <property type="nucleotide sequence ID" value="XM_009031259.1"/>
</dbReference>
<dbReference type="AlphaFoldDB" id="T1FH10"/>
<sequence>MGKNRHGIEMFRNVVDDTASLSASVAAVAANAANSIASDVVGGSIGGVGVPSAYGKQDFYDSASLRYRVHTFQLTLLLLQCGQTFAVQAAVRTVLPPLAHHISIHIILRPSLTRCQNRPTVEGMIEKRRLRWLFGVMRVQ</sequence>
<accession>T1FH10</accession>